<feature type="compositionally biased region" description="Basic and acidic residues" evidence="1">
    <location>
        <begin position="122"/>
        <end position="136"/>
    </location>
</feature>
<accession>G9BAU0</accession>
<reference evidence="2" key="1">
    <citation type="journal article" date="2012" name="Environ. Microbiol.">
        <title>Genetic structure of three fosmid-fragments encoding 16S rRNA genes of the Miscellaneous Crenarchaeotic Group (MCG): implications for physiology and evolution of marine sedimentary archaea.</title>
        <authorList>
            <person name="Li P.Y."/>
            <person name="Xie B.B."/>
            <person name="Zhang X.Y."/>
            <person name="Qin Q.L."/>
            <person name="Dang H.Y."/>
            <person name="Wang X.M."/>
            <person name="Chen X.L."/>
            <person name="Yu J."/>
            <person name="Zhang Y.Z."/>
        </authorList>
    </citation>
    <scope>NUCLEOTIDE SEQUENCE</scope>
</reference>
<proteinExistence type="predicted"/>
<protein>
    <submittedName>
        <fullName evidence="2">Uncharacterized protein</fullName>
    </submittedName>
</protein>
<gene>
    <name evidence="2" type="ORF">E48-1C_20</name>
</gene>
<dbReference type="EMBL" id="HQ214612">
    <property type="protein sequence ID" value="ADP09465.1"/>
    <property type="molecule type" value="Genomic_DNA"/>
</dbReference>
<evidence type="ECO:0000313" key="2">
    <source>
        <dbReference type="EMBL" id="ADP09465.1"/>
    </source>
</evidence>
<dbReference type="AlphaFoldDB" id="G9BAU0"/>
<sequence>MVTRFFHFLVNRHFAEAKRELERIEEKMHKSRDKAHKSEWNRGYFRALFGMFIEQRSNNGEYAFISQLDFTDMKALKRYRKEFQAHVQNRLHEDFDRGYFSAWAECMRVLSKLQVDNPSKNSTKDEGQARIESFLK</sequence>
<evidence type="ECO:0000256" key="1">
    <source>
        <dbReference type="SAM" id="MobiDB-lite"/>
    </source>
</evidence>
<organism evidence="2">
    <name type="scientific">uncultured marine crenarchaeote E48-1C</name>
    <dbReference type="NCBI Taxonomy" id="907718"/>
    <lineage>
        <taxon>Archaea</taxon>
        <taxon>Candidatus Bathyarchaeota</taxon>
        <taxon>environmental samples</taxon>
    </lineage>
</organism>
<name>G9BAU0_9ARCH</name>
<feature type="region of interest" description="Disordered" evidence="1">
    <location>
        <begin position="117"/>
        <end position="136"/>
    </location>
</feature>